<accession>A0A0G0QRC9</accession>
<dbReference type="AlphaFoldDB" id="A0A0G0QRC9"/>
<evidence type="ECO:0000313" key="1">
    <source>
        <dbReference type="EMBL" id="KKR04162.1"/>
    </source>
</evidence>
<dbReference type="Proteomes" id="UP000033935">
    <property type="component" value="Unassembled WGS sequence"/>
</dbReference>
<evidence type="ECO:0000313" key="2">
    <source>
        <dbReference type="Proteomes" id="UP000033935"/>
    </source>
</evidence>
<gene>
    <name evidence="1" type="ORF">UT30_C0011G0008</name>
</gene>
<reference evidence="1 2" key="1">
    <citation type="journal article" date="2015" name="Nature">
        <title>rRNA introns, odd ribosomes, and small enigmatic genomes across a large radiation of phyla.</title>
        <authorList>
            <person name="Brown C.T."/>
            <person name="Hug L.A."/>
            <person name="Thomas B.C."/>
            <person name="Sharon I."/>
            <person name="Castelle C.J."/>
            <person name="Singh A."/>
            <person name="Wilkins M.J."/>
            <person name="Williams K.H."/>
            <person name="Banfield J.F."/>
        </authorList>
    </citation>
    <scope>NUCLEOTIDE SEQUENCE [LARGE SCALE GENOMIC DNA]</scope>
</reference>
<protein>
    <submittedName>
        <fullName evidence="1">Uncharacterized protein</fullName>
    </submittedName>
</protein>
<dbReference type="EMBL" id="LBWG01000011">
    <property type="protein sequence ID" value="KKR04162.1"/>
    <property type="molecule type" value="Genomic_DNA"/>
</dbReference>
<proteinExistence type="predicted"/>
<organism evidence="1 2">
    <name type="scientific">Candidatus Uhrbacteria bacterium GW2011_GWF2_39_13</name>
    <dbReference type="NCBI Taxonomy" id="1618995"/>
    <lineage>
        <taxon>Bacteria</taxon>
        <taxon>Candidatus Uhriibacteriota</taxon>
    </lineage>
</organism>
<comment type="caution">
    <text evidence="1">The sequence shown here is derived from an EMBL/GenBank/DDBJ whole genome shotgun (WGS) entry which is preliminary data.</text>
</comment>
<name>A0A0G0QRC9_9BACT</name>
<sequence>MTLMQNVASDSRLNTKTITMDCRGQTSAKAIAKPMVKTFLEQMRFIDKTGTVVRFNVEGPVSEEISGDNLYTFRFVPIKDEASLKI</sequence>